<protein>
    <submittedName>
        <fullName evidence="8">Carboxylate/amino acid/amine transporter</fullName>
    </submittedName>
</protein>
<dbReference type="PANTHER" id="PTHR22911">
    <property type="entry name" value="ACYL-MALONYL CONDENSING ENZYME-RELATED"/>
    <property type="match status" value="1"/>
</dbReference>
<dbReference type="KEGG" id="tsv:DSM104635_03572"/>
<proteinExistence type="inferred from homology"/>
<feature type="domain" description="EamA" evidence="7">
    <location>
        <begin position="157"/>
        <end position="287"/>
    </location>
</feature>
<feature type="transmembrane region" description="Helical" evidence="6">
    <location>
        <begin position="185"/>
        <end position="205"/>
    </location>
</feature>
<feature type="transmembrane region" description="Helical" evidence="6">
    <location>
        <begin position="79"/>
        <end position="97"/>
    </location>
</feature>
<reference evidence="9" key="1">
    <citation type="submission" date="2019-12" db="EMBL/GenBank/DDBJ databases">
        <title>Complete genome of Terracaulis silvestris 0127_4.</title>
        <authorList>
            <person name="Vieira S."/>
            <person name="Riedel T."/>
            <person name="Sproer C."/>
            <person name="Pascual J."/>
            <person name="Boedeker C."/>
            <person name="Overmann J."/>
        </authorList>
    </citation>
    <scope>NUCLEOTIDE SEQUENCE [LARGE SCALE GENOMIC DNA]</scope>
    <source>
        <strain evidence="9">0127_4</strain>
    </source>
</reference>
<dbReference type="InterPro" id="IPR037185">
    <property type="entry name" value="EmrE-like"/>
</dbReference>
<evidence type="ECO:0000256" key="4">
    <source>
        <dbReference type="ARBA" id="ARBA00022989"/>
    </source>
</evidence>
<sequence>MSEPAAPTSTVSRNVRGALWMLGSALAFTLMTTLVKFLGDDYSPALQTFYRQVAATLVLLPIMLRDPKAAFSTNRPGILLYRALVGTFSVILAFYAYQELPLAEANALSFTRTLWIVPLAVLVLREAIGTWRIGATLIGFGGVLLILQPTVAGHGGWPALAALTSAALFATTITGMKIMTRDHSVLVLTVWSAVLGLVLAIPFAILEWRWPTWPDLGLLAAMGVGGLVAQMCYIKGMSIGDAVAMAPIDYTRLLFALVVGFVLFQDIPNPLAMAGAAIVVASTLFITFREARLKLPKRPPSDQ</sequence>
<evidence type="ECO:0000256" key="2">
    <source>
        <dbReference type="ARBA" id="ARBA00009853"/>
    </source>
</evidence>
<feature type="transmembrane region" description="Helical" evidence="6">
    <location>
        <begin position="18"/>
        <end position="37"/>
    </location>
</feature>
<dbReference type="GO" id="GO:0016020">
    <property type="term" value="C:membrane"/>
    <property type="evidence" value="ECO:0007669"/>
    <property type="project" value="UniProtKB-SubCell"/>
</dbReference>
<keyword evidence="4 6" id="KW-1133">Transmembrane helix</keyword>
<dbReference type="RefSeq" id="WP_267129049.1">
    <property type="nucleotide sequence ID" value="NZ_CP047045.1"/>
</dbReference>
<evidence type="ECO:0000256" key="1">
    <source>
        <dbReference type="ARBA" id="ARBA00004141"/>
    </source>
</evidence>
<feature type="transmembrane region" description="Helical" evidence="6">
    <location>
        <begin position="103"/>
        <end position="124"/>
    </location>
</feature>
<feature type="transmembrane region" description="Helical" evidence="6">
    <location>
        <begin position="217"/>
        <end position="234"/>
    </location>
</feature>
<keyword evidence="9" id="KW-1185">Reference proteome</keyword>
<organism evidence="8 9">
    <name type="scientific">Terricaulis silvestris</name>
    <dbReference type="NCBI Taxonomy" id="2686094"/>
    <lineage>
        <taxon>Bacteria</taxon>
        <taxon>Pseudomonadati</taxon>
        <taxon>Pseudomonadota</taxon>
        <taxon>Alphaproteobacteria</taxon>
        <taxon>Caulobacterales</taxon>
        <taxon>Caulobacteraceae</taxon>
        <taxon>Terricaulis</taxon>
    </lineage>
</organism>
<feature type="domain" description="EamA" evidence="7">
    <location>
        <begin position="16"/>
        <end position="147"/>
    </location>
</feature>
<dbReference type="InterPro" id="IPR000620">
    <property type="entry name" value="EamA_dom"/>
</dbReference>
<dbReference type="SUPFAM" id="SSF103481">
    <property type="entry name" value="Multidrug resistance efflux transporter EmrE"/>
    <property type="match status" value="2"/>
</dbReference>
<evidence type="ECO:0000256" key="6">
    <source>
        <dbReference type="SAM" id="Phobius"/>
    </source>
</evidence>
<dbReference type="PANTHER" id="PTHR22911:SF6">
    <property type="entry name" value="SOLUTE CARRIER FAMILY 35 MEMBER G1"/>
    <property type="match status" value="1"/>
</dbReference>
<feature type="transmembrane region" description="Helical" evidence="6">
    <location>
        <begin position="49"/>
        <end position="67"/>
    </location>
</feature>
<comment type="subcellular location">
    <subcellularLocation>
        <location evidence="1">Membrane</location>
        <topology evidence="1">Multi-pass membrane protein</topology>
    </subcellularLocation>
</comment>
<comment type="similarity">
    <text evidence="2">Belongs to the drug/metabolite transporter (DMT) superfamily. 10 TMS drug/metabolite exporter (DME) (TC 2.A.7.3) family.</text>
</comment>
<feature type="transmembrane region" description="Helical" evidence="6">
    <location>
        <begin position="270"/>
        <end position="288"/>
    </location>
</feature>
<feature type="transmembrane region" description="Helical" evidence="6">
    <location>
        <begin position="246"/>
        <end position="264"/>
    </location>
</feature>
<dbReference type="Proteomes" id="UP000431269">
    <property type="component" value="Chromosome"/>
</dbReference>
<keyword evidence="5 6" id="KW-0472">Membrane</keyword>
<evidence type="ECO:0000313" key="9">
    <source>
        <dbReference type="Proteomes" id="UP000431269"/>
    </source>
</evidence>
<evidence type="ECO:0000259" key="7">
    <source>
        <dbReference type="Pfam" id="PF00892"/>
    </source>
</evidence>
<keyword evidence="3 6" id="KW-0812">Transmembrane</keyword>
<accession>A0A6I6MRD4</accession>
<dbReference type="Pfam" id="PF00892">
    <property type="entry name" value="EamA"/>
    <property type="match status" value="2"/>
</dbReference>
<dbReference type="AlphaFoldDB" id="A0A6I6MRD4"/>
<evidence type="ECO:0000256" key="5">
    <source>
        <dbReference type="ARBA" id="ARBA00023136"/>
    </source>
</evidence>
<feature type="transmembrane region" description="Helical" evidence="6">
    <location>
        <begin position="131"/>
        <end position="149"/>
    </location>
</feature>
<feature type="transmembrane region" description="Helical" evidence="6">
    <location>
        <begin position="155"/>
        <end position="173"/>
    </location>
</feature>
<name>A0A6I6MRD4_9CAUL</name>
<gene>
    <name evidence="8" type="ORF">DSM104635_03572</name>
</gene>
<evidence type="ECO:0000256" key="3">
    <source>
        <dbReference type="ARBA" id="ARBA00022692"/>
    </source>
</evidence>
<evidence type="ECO:0000313" key="8">
    <source>
        <dbReference type="EMBL" id="QGZ96711.1"/>
    </source>
</evidence>
<dbReference type="EMBL" id="CP047045">
    <property type="protein sequence ID" value="QGZ96711.1"/>
    <property type="molecule type" value="Genomic_DNA"/>
</dbReference>